<proteinExistence type="predicted"/>
<dbReference type="InterPro" id="IPR018060">
    <property type="entry name" value="HTH_AraC"/>
</dbReference>
<dbReference type="Pfam" id="PF12833">
    <property type="entry name" value="HTH_18"/>
    <property type="match status" value="1"/>
</dbReference>
<keyword evidence="6" id="KW-1185">Reference proteome</keyword>
<dbReference type="PANTHER" id="PTHR43280:SF2">
    <property type="entry name" value="HTH-TYPE TRANSCRIPTIONAL REGULATOR EXSA"/>
    <property type="match status" value="1"/>
</dbReference>
<dbReference type="RefSeq" id="WP_083627235.1">
    <property type="nucleotide sequence ID" value="NZ_FPAM01000008.1"/>
</dbReference>
<feature type="domain" description="HTH araC/xylS-type" evidence="4">
    <location>
        <begin position="182"/>
        <end position="280"/>
    </location>
</feature>
<sequence length="290" mass="33485">MRSLKEALFMRQVIAMQESKQINTAVYYTNSFSGEQYTGEILFSYQISGSLQIQQNNKVSHYPAGSFRLVRQNRVIKYIKQANKSIPYRSLSVVLRKEMLRSFADAHGYSPRSQPTGPSVILLKKAVLYQSLISSLISYSEINEGENRQLIDMKVQEILFILLKEQPELQNVLFDFSVPVKSDLAGFMEKNFRYNLPLSRFAYLSGRSLASYKRDFINTFFTSPGKWLLNRRLEEAKILLSRIENSPSKIYLNIGFEDLSHFSRAFTFKFGITPSKFCEDAKRKLDLSPL</sequence>
<dbReference type="Proteomes" id="UP000186720">
    <property type="component" value="Unassembled WGS sequence"/>
</dbReference>
<evidence type="ECO:0000313" key="5">
    <source>
        <dbReference type="EMBL" id="OKS84616.1"/>
    </source>
</evidence>
<keyword evidence="1" id="KW-0805">Transcription regulation</keyword>
<dbReference type="OrthoDB" id="4480133at2"/>
<evidence type="ECO:0000256" key="1">
    <source>
        <dbReference type="ARBA" id="ARBA00023015"/>
    </source>
</evidence>
<dbReference type="Pfam" id="PF22200">
    <property type="entry name" value="ExsA_N"/>
    <property type="match status" value="1"/>
</dbReference>
<dbReference type="SMART" id="SM00342">
    <property type="entry name" value="HTH_ARAC"/>
    <property type="match status" value="1"/>
</dbReference>
<reference evidence="5 6" key="1">
    <citation type="submission" date="2016-11" db="EMBL/GenBank/DDBJ databases">
        <title>Whole Genome Sequencing of Mucilaginibacter polytrichastri RG4-7(T) isolated from the moss sample.</title>
        <authorList>
            <person name="Li Y."/>
        </authorList>
    </citation>
    <scope>NUCLEOTIDE SEQUENCE [LARGE SCALE GENOMIC DNA]</scope>
    <source>
        <strain evidence="5 6">RG4-7</strain>
    </source>
</reference>
<organism evidence="5 6">
    <name type="scientific">Mucilaginibacter polytrichastri</name>
    <dbReference type="NCBI Taxonomy" id="1302689"/>
    <lineage>
        <taxon>Bacteria</taxon>
        <taxon>Pseudomonadati</taxon>
        <taxon>Bacteroidota</taxon>
        <taxon>Sphingobacteriia</taxon>
        <taxon>Sphingobacteriales</taxon>
        <taxon>Sphingobacteriaceae</taxon>
        <taxon>Mucilaginibacter</taxon>
    </lineage>
</organism>
<dbReference type="STRING" id="1302689.RG47T_0048"/>
<dbReference type="AlphaFoldDB" id="A0A1Q5ZS77"/>
<dbReference type="Gene3D" id="1.10.10.60">
    <property type="entry name" value="Homeodomain-like"/>
    <property type="match status" value="1"/>
</dbReference>
<keyword evidence="2" id="KW-0238">DNA-binding</keyword>
<name>A0A1Q5ZS77_9SPHI</name>
<dbReference type="EMBL" id="MPPL01000001">
    <property type="protein sequence ID" value="OKS84616.1"/>
    <property type="molecule type" value="Genomic_DNA"/>
</dbReference>
<dbReference type="InterPro" id="IPR054015">
    <property type="entry name" value="ExsA-like_N"/>
</dbReference>
<evidence type="ECO:0000256" key="3">
    <source>
        <dbReference type="ARBA" id="ARBA00023163"/>
    </source>
</evidence>
<accession>A0A1Q5ZS77</accession>
<dbReference type="GO" id="GO:0043565">
    <property type="term" value="F:sequence-specific DNA binding"/>
    <property type="evidence" value="ECO:0007669"/>
    <property type="project" value="InterPro"/>
</dbReference>
<dbReference type="PANTHER" id="PTHR43280">
    <property type="entry name" value="ARAC-FAMILY TRANSCRIPTIONAL REGULATOR"/>
    <property type="match status" value="1"/>
</dbReference>
<protein>
    <recommendedName>
        <fullName evidence="4">HTH araC/xylS-type domain-containing protein</fullName>
    </recommendedName>
</protein>
<dbReference type="PROSITE" id="PS01124">
    <property type="entry name" value="HTH_ARAC_FAMILY_2"/>
    <property type="match status" value="1"/>
</dbReference>
<dbReference type="GO" id="GO:0003700">
    <property type="term" value="F:DNA-binding transcription factor activity"/>
    <property type="evidence" value="ECO:0007669"/>
    <property type="project" value="InterPro"/>
</dbReference>
<comment type="caution">
    <text evidence="5">The sequence shown here is derived from an EMBL/GenBank/DDBJ whole genome shotgun (WGS) entry which is preliminary data.</text>
</comment>
<keyword evidence="3" id="KW-0804">Transcription</keyword>
<gene>
    <name evidence="5" type="ORF">RG47T_0048</name>
</gene>
<evidence type="ECO:0000256" key="2">
    <source>
        <dbReference type="ARBA" id="ARBA00023125"/>
    </source>
</evidence>
<evidence type="ECO:0000259" key="4">
    <source>
        <dbReference type="PROSITE" id="PS01124"/>
    </source>
</evidence>
<dbReference type="InterPro" id="IPR009057">
    <property type="entry name" value="Homeodomain-like_sf"/>
</dbReference>
<evidence type="ECO:0000313" key="6">
    <source>
        <dbReference type="Proteomes" id="UP000186720"/>
    </source>
</evidence>
<dbReference type="SUPFAM" id="SSF46689">
    <property type="entry name" value="Homeodomain-like"/>
    <property type="match status" value="1"/>
</dbReference>